<keyword evidence="1" id="KW-0472">Membrane</keyword>
<dbReference type="RefSeq" id="WP_183975978.1">
    <property type="nucleotide sequence ID" value="NZ_JACHEB010000004.1"/>
</dbReference>
<accession>A0A9X0QDU7</accession>
<dbReference type="EMBL" id="JACHEB010000004">
    <property type="protein sequence ID" value="MBB5328469.1"/>
    <property type="molecule type" value="Genomic_DNA"/>
</dbReference>
<evidence type="ECO:0000313" key="3">
    <source>
        <dbReference type="Proteomes" id="UP000535182"/>
    </source>
</evidence>
<keyword evidence="3" id="KW-1185">Reference proteome</keyword>
<gene>
    <name evidence="2" type="ORF">HDF14_002079</name>
</gene>
<comment type="caution">
    <text evidence="2">The sequence shown here is derived from an EMBL/GenBank/DDBJ whole genome shotgun (WGS) entry which is preliminary data.</text>
</comment>
<evidence type="ECO:0000256" key="1">
    <source>
        <dbReference type="SAM" id="Phobius"/>
    </source>
</evidence>
<protein>
    <submittedName>
        <fullName evidence="2">Uncharacterized membrane protein YhaH (DUF805 family)</fullName>
    </submittedName>
</protein>
<feature type="transmembrane region" description="Helical" evidence="1">
    <location>
        <begin position="21"/>
        <end position="43"/>
    </location>
</feature>
<dbReference type="Proteomes" id="UP000535182">
    <property type="component" value="Unassembled WGS sequence"/>
</dbReference>
<keyword evidence="1" id="KW-1133">Transmembrane helix</keyword>
<sequence length="75" mass="8524">MMAQAGEEFGGRKERRRWWDYVIVLTATAVFVTLGARAAVPPLTMDLRWVVILSAVLIASLAMGGWSLWRRTRFN</sequence>
<keyword evidence="1" id="KW-0812">Transmembrane</keyword>
<organism evidence="2 3">
    <name type="scientific">Tunturiibacter gelidiferens</name>
    <dbReference type="NCBI Taxonomy" id="3069689"/>
    <lineage>
        <taxon>Bacteria</taxon>
        <taxon>Pseudomonadati</taxon>
        <taxon>Acidobacteriota</taxon>
        <taxon>Terriglobia</taxon>
        <taxon>Terriglobales</taxon>
        <taxon>Acidobacteriaceae</taxon>
        <taxon>Tunturiibacter</taxon>
    </lineage>
</organism>
<feature type="transmembrane region" description="Helical" evidence="1">
    <location>
        <begin position="49"/>
        <end position="69"/>
    </location>
</feature>
<dbReference type="AlphaFoldDB" id="A0A9X0QDU7"/>
<evidence type="ECO:0000313" key="2">
    <source>
        <dbReference type="EMBL" id="MBB5328469.1"/>
    </source>
</evidence>
<name>A0A9X0QDU7_9BACT</name>
<reference evidence="2 3" key="1">
    <citation type="submission" date="2020-08" db="EMBL/GenBank/DDBJ databases">
        <title>Genomic Encyclopedia of Type Strains, Phase IV (KMG-V): Genome sequencing to study the core and pangenomes of soil and plant-associated prokaryotes.</title>
        <authorList>
            <person name="Whitman W."/>
        </authorList>
    </citation>
    <scope>NUCLEOTIDE SEQUENCE [LARGE SCALE GENOMIC DNA]</scope>
    <source>
        <strain evidence="2 3">X5P2</strain>
    </source>
</reference>
<proteinExistence type="predicted"/>